<evidence type="ECO:0000256" key="1">
    <source>
        <dbReference type="ARBA" id="ARBA00011955"/>
    </source>
</evidence>
<dbReference type="EMBL" id="JAKOAV010000001">
    <property type="protein sequence ID" value="MDF9406870.1"/>
    <property type="molecule type" value="Genomic_DNA"/>
</dbReference>
<gene>
    <name evidence="13" type="ORF">L7E55_00600</name>
</gene>
<keyword evidence="6 10" id="KW-0274">FAD</keyword>
<dbReference type="SUPFAM" id="SSF143631">
    <property type="entry name" value="ApbE-like"/>
    <property type="match status" value="1"/>
</dbReference>
<evidence type="ECO:0000256" key="11">
    <source>
        <dbReference type="PIRSR" id="PIRSR006268-2"/>
    </source>
</evidence>
<comment type="similarity">
    <text evidence="10 12">Belongs to the ApbE family.</text>
</comment>
<dbReference type="InterPro" id="IPR024932">
    <property type="entry name" value="ApbE"/>
</dbReference>
<organism evidence="13 14">
    <name type="scientific">Pelotomaculum isophthalicicum JI</name>
    <dbReference type="NCBI Taxonomy" id="947010"/>
    <lineage>
        <taxon>Bacteria</taxon>
        <taxon>Bacillati</taxon>
        <taxon>Bacillota</taxon>
        <taxon>Clostridia</taxon>
        <taxon>Eubacteriales</taxon>
        <taxon>Desulfotomaculaceae</taxon>
        <taxon>Pelotomaculum</taxon>
    </lineage>
</organism>
<dbReference type="RefSeq" id="WP_277442014.1">
    <property type="nucleotide sequence ID" value="NZ_JAKOAV010000001.1"/>
</dbReference>
<accession>A0A9X4H035</accession>
<evidence type="ECO:0000313" key="13">
    <source>
        <dbReference type="EMBL" id="MDF9406870.1"/>
    </source>
</evidence>
<reference evidence="13" key="1">
    <citation type="submission" date="2022-02" db="EMBL/GenBank/DDBJ databases">
        <authorList>
            <person name="Leng L."/>
        </authorList>
    </citation>
    <scope>NUCLEOTIDE SEQUENCE</scope>
    <source>
        <strain evidence="13">JI</strain>
    </source>
</reference>
<comment type="catalytic activity">
    <reaction evidence="9 10 12">
        <text>L-threonyl-[protein] + FAD = FMN-L-threonyl-[protein] + AMP + H(+)</text>
        <dbReference type="Rhea" id="RHEA:36847"/>
        <dbReference type="Rhea" id="RHEA-COMP:11060"/>
        <dbReference type="Rhea" id="RHEA-COMP:11061"/>
        <dbReference type="ChEBI" id="CHEBI:15378"/>
        <dbReference type="ChEBI" id="CHEBI:30013"/>
        <dbReference type="ChEBI" id="CHEBI:57692"/>
        <dbReference type="ChEBI" id="CHEBI:74257"/>
        <dbReference type="ChEBI" id="CHEBI:456215"/>
        <dbReference type="EC" id="2.7.1.180"/>
    </reaction>
</comment>
<keyword evidence="14" id="KW-1185">Reference proteome</keyword>
<evidence type="ECO:0000256" key="3">
    <source>
        <dbReference type="ARBA" id="ARBA00022630"/>
    </source>
</evidence>
<comment type="cofactor">
    <cofactor evidence="11">
        <name>Mg(2+)</name>
        <dbReference type="ChEBI" id="CHEBI:18420"/>
    </cofactor>
    <cofactor evidence="11">
        <name>Mn(2+)</name>
        <dbReference type="ChEBI" id="CHEBI:29035"/>
    </cofactor>
    <text evidence="11">Magnesium. Can also use manganese.</text>
</comment>
<evidence type="ECO:0000256" key="12">
    <source>
        <dbReference type="RuleBase" id="RU363002"/>
    </source>
</evidence>
<keyword evidence="7 10" id="KW-0460">Magnesium</keyword>
<evidence type="ECO:0000256" key="7">
    <source>
        <dbReference type="ARBA" id="ARBA00022842"/>
    </source>
</evidence>
<keyword evidence="5 10" id="KW-0479">Metal-binding</keyword>
<dbReference type="PANTHER" id="PTHR30040:SF2">
    <property type="entry name" value="FAD:PROTEIN FMN TRANSFERASE"/>
    <property type="match status" value="1"/>
</dbReference>
<dbReference type="Gene3D" id="3.10.520.10">
    <property type="entry name" value="ApbE-like domains"/>
    <property type="match status" value="1"/>
</dbReference>
<dbReference type="AlphaFoldDB" id="A0A9X4H035"/>
<name>A0A9X4H035_9FIRM</name>
<dbReference type="EC" id="2.7.1.180" evidence="1 10"/>
<keyword evidence="12" id="KW-0472">Membrane</keyword>
<keyword evidence="12" id="KW-0997">Cell inner membrane</keyword>
<comment type="function">
    <text evidence="12">Flavin transferase that catalyzes the transfer of the FMN moiety of FAD and its covalent binding to the hydroxyl group of a threonine residue in a target flavoprotein.</text>
</comment>
<comment type="subcellular location">
    <subcellularLocation>
        <location evidence="12">Cell inner membrane</location>
        <topology evidence="12">Lipid-anchor</topology>
        <orientation evidence="12">Periplasmic side</orientation>
    </subcellularLocation>
</comment>
<protein>
    <recommendedName>
        <fullName evidence="2 10">FAD:protein FMN transferase</fullName>
        <ecNumber evidence="1 10">2.7.1.180</ecNumber>
    </recommendedName>
    <alternativeName>
        <fullName evidence="8 10">Flavin transferase</fullName>
    </alternativeName>
</protein>
<evidence type="ECO:0000256" key="9">
    <source>
        <dbReference type="ARBA" id="ARBA00048540"/>
    </source>
</evidence>
<evidence type="ECO:0000313" key="14">
    <source>
        <dbReference type="Proteomes" id="UP001154312"/>
    </source>
</evidence>
<keyword evidence="3 10" id="KW-0285">Flavoprotein</keyword>
<dbReference type="GO" id="GO:0046872">
    <property type="term" value="F:metal ion binding"/>
    <property type="evidence" value="ECO:0007669"/>
    <property type="project" value="UniProtKB-UniRule"/>
</dbReference>
<comment type="caution">
    <text evidence="13">The sequence shown here is derived from an EMBL/GenBank/DDBJ whole genome shotgun (WGS) entry which is preliminary data.</text>
</comment>
<dbReference type="GO" id="GO:0005886">
    <property type="term" value="C:plasma membrane"/>
    <property type="evidence" value="ECO:0007669"/>
    <property type="project" value="UniProtKB-SubCell"/>
</dbReference>
<dbReference type="Pfam" id="PF02424">
    <property type="entry name" value="ApbE"/>
    <property type="match status" value="1"/>
</dbReference>
<evidence type="ECO:0000256" key="4">
    <source>
        <dbReference type="ARBA" id="ARBA00022679"/>
    </source>
</evidence>
<keyword evidence="4 10" id="KW-0808">Transferase</keyword>
<evidence type="ECO:0000256" key="10">
    <source>
        <dbReference type="PIRNR" id="PIRNR006268"/>
    </source>
</evidence>
<evidence type="ECO:0000256" key="6">
    <source>
        <dbReference type="ARBA" id="ARBA00022827"/>
    </source>
</evidence>
<dbReference type="PANTHER" id="PTHR30040">
    <property type="entry name" value="THIAMINE BIOSYNTHESIS LIPOPROTEIN APBE"/>
    <property type="match status" value="1"/>
</dbReference>
<sequence>MKRWRLVISLLFVIFACSGCGLKSAQLKEFTDEKFIMDTLIQVTLYSDDEQRGKEALDKTFAEFEKINNLTDRFPKEGKNASASSDVIKINENAGIKPVQVSADTLNIVQRSLYYAQLSGGSFDITVGPIMDLWGFGKNVQRVPSDEQIKKALSLVDYRKVMVDPNNGTVYLQKPGMSLDFGGVAKGYATEEAAKILRESGIEHAIINAGGNVYALGTRPDGTPWRVGVRDPRDEDGLIAVLSVKDTSVVTSGDYERYFEEGGVRYSHLIDPSTGKQARDLMQTTVVAESSTDADIINKPLFVLGPQRGMSLAKSLQGIGAIFVGADKQVTFTDNLTNQLEFTGNGGYQIINQQ</sequence>
<dbReference type="PROSITE" id="PS51257">
    <property type="entry name" value="PROKAR_LIPOPROTEIN"/>
    <property type="match status" value="1"/>
</dbReference>
<dbReference type="GO" id="GO:0016740">
    <property type="term" value="F:transferase activity"/>
    <property type="evidence" value="ECO:0007669"/>
    <property type="project" value="UniProtKB-UniRule"/>
</dbReference>
<evidence type="ECO:0000256" key="8">
    <source>
        <dbReference type="ARBA" id="ARBA00031306"/>
    </source>
</evidence>
<feature type="binding site" evidence="11">
    <location>
        <position position="295"/>
    </location>
    <ligand>
        <name>Mg(2+)</name>
        <dbReference type="ChEBI" id="CHEBI:18420"/>
    </ligand>
</feature>
<keyword evidence="12" id="KW-1003">Cell membrane</keyword>
<dbReference type="PIRSF" id="PIRSF006268">
    <property type="entry name" value="ApbE"/>
    <property type="match status" value="1"/>
</dbReference>
<proteinExistence type="inferred from homology"/>
<evidence type="ECO:0000256" key="5">
    <source>
        <dbReference type="ARBA" id="ARBA00022723"/>
    </source>
</evidence>
<evidence type="ECO:0000256" key="2">
    <source>
        <dbReference type="ARBA" id="ARBA00016337"/>
    </source>
</evidence>
<dbReference type="Proteomes" id="UP001154312">
    <property type="component" value="Unassembled WGS sequence"/>
</dbReference>
<feature type="binding site" evidence="11">
    <location>
        <position position="183"/>
    </location>
    <ligand>
        <name>Mg(2+)</name>
        <dbReference type="ChEBI" id="CHEBI:18420"/>
    </ligand>
</feature>
<keyword evidence="12" id="KW-0449">Lipoprotein</keyword>
<dbReference type="InterPro" id="IPR003374">
    <property type="entry name" value="ApbE-like_sf"/>
</dbReference>